<keyword evidence="1" id="KW-0732">Signal</keyword>
<organism evidence="2 3">
    <name type="scientific">Gimesia maris</name>
    <dbReference type="NCBI Taxonomy" id="122"/>
    <lineage>
        <taxon>Bacteria</taxon>
        <taxon>Pseudomonadati</taxon>
        <taxon>Planctomycetota</taxon>
        <taxon>Planctomycetia</taxon>
        <taxon>Planctomycetales</taxon>
        <taxon>Planctomycetaceae</taxon>
        <taxon>Gimesia</taxon>
    </lineage>
</organism>
<accession>A0ABX5YRH4</accession>
<sequence>MQRCLILAVTLAVSHFSCIAYSQQGRAANLPESRQQWRMIYVGGANIGYVHNAVETVSRDGKQVVVNTQTSVVDATLSRRPRNQVVRSESQSKITIQTEETVDGDVLAYRYQVQHPPLLKTDKRGRVVDGQLRIQSDTNGRVADLTRDFPIDVKGPAYADRMLLQNPLKANESRVITTFDPRSAQADTIRFEARDFENVLLQDGTEKRLLHVVVSHSTAPNQLFHEFLDEAGHSWKTTVPSQDMVVYTTSRVSAIKLFGDARNP</sequence>
<protein>
    <submittedName>
        <fullName evidence="2">Uncharacterized protein</fullName>
    </submittedName>
</protein>
<feature type="chain" id="PRO_5047034142" evidence="1">
    <location>
        <begin position="23"/>
        <end position="264"/>
    </location>
</feature>
<reference evidence="2 3" key="1">
    <citation type="submission" date="2019-08" db="EMBL/GenBank/DDBJ databases">
        <title>Deep-cultivation of Planctomycetes and their phenomic and genomic characterization uncovers novel biology.</title>
        <authorList>
            <person name="Wiegand S."/>
            <person name="Jogler M."/>
            <person name="Boedeker C."/>
            <person name="Pinto D."/>
            <person name="Vollmers J."/>
            <person name="Rivas-Marin E."/>
            <person name="Kohn T."/>
            <person name="Peeters S.H."/>
            <person name="Heuer A."/>
            <person name="Rast P."/>
            <person name="Oberbeckmann S."/>
            <person name="Bunk B."/>
            <person name="Jeske O."/>
            <person name="Meyerdierks A."/>
            <person name="Storesund J.E."/>
            <person name="Kallscheuer N."/>
            <person name="Luecker S."/>
            <person name="Lage O.M."/>
            <person name="Pohl T."/>
            <person name="Merkel B.J."/>
            <person name="Hornburger P."/>
            <person name="Mueller R.-W."/>
            <person name="Bruemmer F."/>
            <person name="Labrenz M."/>
            <person name="Spormann A.M."/>
            <person name="Op den Camp H."/>
            <person name="Overmann J."/>
            <person name="Amann R."/>
            <person name="Jetten M.S.M."/>
            <person name="Mascher T."/>
            <person name="Medema M.H."/>
            <person name="Devos D.P."/>
            <person name="Kaster A.-K."/>
            <person name="Ovreas L."/>
            <person name="Rohde M."/>
            <person name="Galperin M.Y."/>
            <person name="Jogler C."/>
        </authorList>
    </citation>
    <scope>NUCLEOTIDE SEQUENCE [LARGE SCALE GENOMIC DNA]</scope>
    <source>
        <strain evidence="2 3">DSM 8797</strain>
    </source>
</reference>
<evidence type="ECO:0000313" key="2">
    <source>
        <dbReference type="EMBL" id="QEG18180.1"/>
    </source>
</evidence>
<dbReference type="GeneID" id="98648551"/>
<feature type="signal peptide" evidence="1">
    <location>
        <begin position="1"/>
        <end position="22"/>
    </location>
</feature>
<dbReference type="Proteomes" id="UP000322887">
    <property type="component" value="Chromosome"/>
</dbReference>
<evidence type="ECO:0000313" key="3">
    <source>
        <dbReference type="Proteomes" id="UP000322887"/>
    </source>
</evidence>
<name>A0ABX5YRH4_9PLAN</name>
<proteinExistence type="predicted"/>
<keyword evidence="3" id="KW-1185">Reference proteome</keyword>
<dbReference type="RefSeq" id="WP_002646796.1">
    <property type="nucleotide sequence ID" value="NZ_CAXBMG010000011.1"/>
</dbReference>
<gene>
    <name evidence="2" type="ORF">GmarT_40650</name>
</gene>
<dbReference type="EMBL" id="CP042910">
    <property type="protein sequence ID" value="QEG18180.1"/>
    <property type="molecule type" value="Genomic_DNA"/>
</dbReference>
<evidence type="ECO:0000256" key="1">
    <source>
        <dbReference type="SAM" id="SignalP"/>
    </source>
</evidence>